<dbReference type="EMBL" id="JADCKB010000034">
    <property type="protein sequence ID" value="MBE5041088.1"/>
    <property type="molecule type" value="Genomic_DNA"/>
</dbReference>
<dbReference type="AlphaFoldDB" id="A0A9D5LZT1"/>
<protein>
    <submittedName>
        <fullName evidence="1">Uncharacterized protein</fullName>
    </submittedName>
</protein>
<sequence length="572" mass="61297">MSLWYDKKGKEYATKGPTSWIKYYAEYLVSNLRDQMDARLTRHYDGTEGRHRAEDIDFDESATVKEMLETETSQRKAEDALIRGSLQTESQTRASEDARLAAQIASGEELTQAALDKKVDKIEGKGLSANDYTDAEKSKLSGIEAGAQVNSVTSVAGRIGAVTLSKGDVGLSNVDNTADLAKPISTATQAALNQKADTAYVDSTAAGLAQKSEVLTKTNTEAFAPTGAYQPATKKYVDDSVSAAGGGDMLKSVYDQDGDDVVDNAKALEGHNASYFAAASALDGYAQKNHSAQTTDYGIGNTAYYGHVKLCATLTQASYTPGYALAASLGKVLSDRIAVLENAKPQPPALTAVTPDGTQIGTAGWTGTGFFCTASGTKYTAGSEISAAISGFQRFCLRFADADSRAWTFWTPYLDVNGKAYPFFYSETRGLYDGLIPATTQTAEQVVSAIRWENTTPVTIRYGLLSNAVIYESEKDTQTGETTKTYVLMRDTASLINNGGAYSEKDTGILEGIYKANIDFSAIENTAILCKLMLTADTTGEGNITMISVTRMMQKMLNGSPLPIETIDNFTA</sequence>
<dbReference type="RefSeq" id="WP_226393624.1">
    <property type="nucleotide sequence ID" value="NZ_JADCKB010000034.1"/>
</dbReference>
<organism evidence="1 2">
    <name type="scientific">Ructibacterium gallinarum</name>
    <dbReference type="NCBI Taxonomy" id="2779355"/>
    <lineage>
        <taxon>Bacteria</taxon>
        <taxon>Bacillati</taxon>
        <taxon>Bacillota</taxon>
        <taxon>Clostridia</taxon>
        <taxon>Eubacteriales</taxon>
        <taxon>Oscillospiraceae</taxon>
        <taxon>Ructibacterium</taxon>
    </lineage>
</organism>
<keyword evidence="2" id="KW-1185">Reference proteome</keyword>
<accession>A0A9D5LZT1</accession>
<comment type="caution">
    <text evidence="1">The sequence shown here is derived from an EMBL/GenBank/DDBJ whole genome shotgun (WGS) entry which is preliminary data.</text>
</comment>
<name>A0A9D5LZT1_9FIRM</name>
<gene>
    <name evidence="1" type="ORF">INF28_11520</name>
</gene>
<evidence type="ECO:0000313" key="1">
    <source>
        <dbReference type="EMBL" id="MBE5041088.1"/>
    </source>
</evidence>
<reference evidence="1" key="1">
    <citation type="submission" date="2020-10" db="EMBL/GenBank/DDBJ databases">
        <title>ChiBAC.</title>
        <authorList>
            <person name="Zenner C."/>
            <person name="Hitch T.C.A."/>
            <person name="Clavel T."/>
        </authorList>
    </citation>
    <scope>NUCLEOTIDE SEQUENCE</scope>
    <source>
        <strain evidence="1">DSM 107454</strain>
    </source>
</reference>
<evidence type="ECO:0000313" key="2">
    <source>
        <dbReference type="Proteomes" id="UP000806542"/>
    </source>
</evidence>
<proteinExistence type="predicted"/>
<dbReference type="Proteomes" id="UP000806542">
    <property type="component" value="Unassembled WGS sequence"/>
</dbReference>